<evidence type="ECO:0000313" key="1">
    <source>
        <dbReference type="EMBL" id="AKU92457.1"/>
    </source>
</evidence>
<dbReference type="KEGG" id="vin:AKJ08_2844"/>
<proteinExistence type="predicted"/>
<dbReference type="Proteomes" id="UP000055590">
    <property type="component" value="Chromosome"/>
</dbReference>
<dbReference type="Gene3D" id="1.10.10.10">
    <property type="entry name" value="Winged helix-like DNA-binding domain superfamily/Winged helix DNA-binding domain"/>
    <property type="match status" value="2"/>
</dbReference>
<dbReference type="EMBL" id="CP012332">
    <property type="protein sequence ID" value="AKU92457.1"/>
    <property type="molecule type" value="Genomic_DNA"/>
</dbReference>
<gene>
    <name evidence="1" type="ORF">AKJ08_2844</name>
</gene>
<dbReference type="SUPFAM" id="SSF46785">
    <property type="entry name" value="Winged helix' DNA-binding domain"/>
    <property type="match status" value="1"/>
</dbReference>
<dbReference type="STRING" id="1391653.AKJ08_2844"/>
<dbReference type="InterPro" id="IPR011990">
    <property type="entry name" value="TPR-like_helical_dom_sf"/>
</dbReference>
<dbReference type="InterPro" id="IPR036388">
    <property type="entry name" value="WH-like_DNA-bd_sf"/>
</dbReference>
<dbReference type="PATRIC" id="fig|1391653.3.peg.2963"/>
<accession>A0A0K1PG24</accession>
<protein>
    <submittedName>
        <fullName evidence="1">Malic enzyme</fullName>
    </submittedName>
</protein>
<evidence type="ECO:0000313" key="2">
    <source>
        <dbReference type="Proteomes" id="UP000055590"/>
    </source>
</evidence>
<reference evidence="1 2" key="1">
    <citation type="submission" date="2015-08" db="EMBL/GenBank/DDBJ databases">
        <authorList>
            <person name="Babu N.S."/>
            <person name="Beckwith C.J."/>
            <person name="Beseler K.G."/>
            <person name="Brison A."/>
            <person name="Carone J.V."/>
            <person name="Caskin T.P."/>
            <person name="Diamond M."/>
            <person name="Durham M.E."/>
            <person name="Foxe J.M."/>
            <person name="Go M."/>
            <person name="Henderson B.A."/>
            <person name="Jones I.B."/>
            <person name="McGettigan J.A."/>
            <person name="Micheletti S.J."/>
            <person name="Nasrallah M.E."/>
            <person name="Ortiz D."/>
            <person name="Piller C.R."/>
            <person name="Privatt S.R."/>
            <person name="Schneider S.L."/>
            <person name="Sharp S."/>
            <person name="Smith T.C."/>
            <person name="Stanton J.D."/>
            <person name="Ullery H.E."/>
            <person name="Wilson R.J."/>
            <person name="Serrano M.G."/>
            <person name="Buck G."/>
            <person name="Lee V."/>
            <person name="Wang Y."/>
            <person name="Carvalho R."/>
            <person name="Voegtly L."/>
            <person name="Shi R."/>
            <person name="Duckworth R."/>
            <person name="Johnson A."/>
            <person name="Loviza R."/>
            <person name="Walstead R."/>
            <person name="Shah Z."/>
            <person name="Kiflezghi M."/>
            <person name="Wade K."/>
            <person name="Ball S.L."/>
            <person name="Bradley K.W."/>
            <person name="Asai D.J."/>
            <person name="Bowman C.A."/>
            <person name="Russell D.A."/>
            <person name="Pope W.H."/>
            <person name="Jacobs-Sera D."/>
            <person name="Hendrix R.W."/>
            <person name="Hatfull G.F."/>
        </authorList>
    </citation>
    <scope>NUCLEOTIDE SEQUENCE [LARGE SCALE GENOMIC DNA]</scope>
    <source>
        <strain evidence="1 2">DSM 27710</strain>
    </source>
</reference>
<keyword evidence="2" id="KW-1185">Reference proteome</keyword>
<dbReference type="InterPro" id="IPR036390">
    <property type="entry name" value="WH_DNA-bd_sf"/>
</dbReference>
<dbReference type="SUPFAM" id="SSF48452">
    <property type="entry name" value="TPR-like"/>
    <property type="match status" value="1"/>
</dbReference>
<sequence>MMDVVIDVAARALRVGDPLAALKRIALRDDAPALALRGIALAQLGELGEARVLLRKAARAFGTREPLARARCIAAEAEVALAARELGGGDRALDDAVDVFESKRDRSNAVHARLLRARRLLLLGRVSEAELESSALQLHGAPAMLRARAGLLEFEISLRQGRAGAAHFALERARRAARDARVPALSAEIERASQALRQPAARWIEAGVDRSIDLREVEALLVSRRLVVDSCRRTVHEDGEQLTFARRPILLAILRALAEAWPNEVARDELIRIAFGFLRANASHRARLRVEVGRLRRELGAMAEIRATKGGFVLSPRRAHGVAVLAPPVEGADAALIALLADGASWSTTALALALGASSRTVQRTLASLEAAGYVVGRGRGRARRWVAAPISGWTTAIWLPALPVVD</sequence>
<name>A0A0K1PG24_9BACT</name>
<organism evidence="1 2">
    <name type="scientific">Vulgatibacter incomptus</name>
    <dbReference type="NCBI Taxonomy" id="1391653"/>
    <lineage>
        <taxon>Bacteria</taxon>
        <taxon>Pseudomonadati</taxon>
        <taxon>Myxococcota</taxon>
        <taxon>Myxococcia</taxon>
        <taxon>Myxococcales</taxon>
        <taxon>Cystobacterineae</taxon>
        <taxon>Vulgatibacteraceae</taxon>
        <taxon>Vulgatibacter</taxon>
    </lineage>
</organism>
<dbReference type="AlphaFoldDB" id="A0A0K1PG24"/>